<reference evidence="1" key="1">
    <citation type="journal article" date="2017" name="Science">
        <title>Giant viruses with an expanded complement of translation system components.</title>
        <authorList>
            <person name="Schulz F."/>
            <person name="Yutin N."/>
            <person name="Ivanova N.N."/>
            <person name="Ortega D.R."/>
            <person name="Lee T.K."/>
            <person name="Vierheilig J."/>
            <person name="Daims H."/>
            <person name="Horn M."/>
            <person name="Wagner M."/>
            <person name="Jensen G.J."/>
            <person name="Kyrpides N.C."/>
            <person name="Koonin E.V."/>
            <person name="Woyke T."/>
        </authorList>
    </citation>
    <scope>NUCLEOTIDE SEQUENCE</scope>
    <source>
        <strain evidence="1">KNV1</strain>
    </source>
</reference>
<evidence type="ECO:0000313" key="1">
    <source>
        <dbReference type="EMBL" id="ARF11892.1"/>
    </source>
</evidence>
<gene>
    <name evidence="1" type="ORF">Klosneuvirus_3_27</name>
</gene>
<dbReference type="EMBL" id="KY684110">
    <property type="protein sequence ID" value="ARF11892.1"/>
    <property type="molecule type" value="Genomic_DNA"/>
</dbReference>
<sequence>MANVSNSNIISEIDNRRKLLLLGNKPVHSDVHFTLLQFNINQDHPNAKFFYDPVFHRKIWDFYDDSIRKNKLTLKYIRGLYDLLGLGEKKFFAKIYQPNQPELITEFRKAIYKYIGSELGKYKIRKKKIGKDMFYVFSLKGMDLISVPEFYFGIGVWTPHISVVNLKDVAKYNQKLYKKYEDYKTKRNKLNTLLQPILKAKFDPIGDINMEQDVNFLRVSLQNSEERIHIESIL</sequence>
<proteinExistence type="predicted"/>
<name>A0A1V0SJI1_9VIRU</name>
<accession>A0A1V0SJI1</accession>
<organism evidence="1">
    <name type="scientific">Klosneuvirus KNV1</name>
    <dbReference type="NCBI Taxonomy" id="1977640"/>
    <lineage>
        <taxon>Viruses</taxon>
        <taxon>Varidnaviria</taxon>
        <taxon>Bamfordvirae</taxon>
        <taxon>Nucleocytoviricota</taxon>
        <taxon>Megaviricetes</taxon>
        <taxon>Imitervirales</taxon>
        <taxon>Mimiviridae</taxon>
        <taxon>Klosneuvirinae</taxon>
        <taxon>Klosneuvirus</taxon>
    </lineage>
</organism>
<protein>
    <submittedName>
        <fullName evidence="1">Uncharacterized protein</fullName>
    </submittedName>
</protein>